<dbReference type="GO" id="GO:0006950">
    <property type="term" value="P:response to stress"/>
    <property type="evidence" value="ECO:0007669"/>
    <property type="project" value="TreeGrafter"/>
</dbReference>
<dbReference type="InterPro" id="IPR036390">
    <property type="entry name" value="WH_DNA-bd_sf"/>
</dbReference>
<keyword evidence="3" id="KW-1185">Reference proteome</keyword>
<dbReference type="InterPro" id="IPR036388">
    <property type="entry name" value="WH-like_DNA-bd_sf"/>
</dbReference>
<dbReference type="InterPro" id="IPR000835">
    <property type="entry name" value="HTH_MarR-typ"/>
</dbReference>
<organism evidence="2 3">
    <name type="scientific">Shinella granuli</name>
    <dbReference type="NCBI Taxonomy" id="323621"/>
    <lineage>
        <taxon>Bacteria</taxon>
        <taxon>Pseudomonadati</taxon>
        <taxon>Pseudomonadota</taxon>
        <taxon>Alphaproteobacteria</taxon>
        <taxon>Hyphomicrobiales</taxon>
        <taxon>Rhizobiaceae</taxon>
        <taxon>Shinella</taxon>
    </lineage>
</organism>
<evidence type="ECO:0000259" key="1">
    <source>
        <dbReference type="PROSITE" id="PS50995"/>
    </source>
</evidence>
<name>A0A4R2D6B6_SHIGR</name>
<comment type="caution">
    <text evidence="2">The sequence shown here is derived from an EMBL/GenBank/DDBJ whole genome shotgun (WGS) entry which is preliminary data.</text>
</comment>
<evidence type="ECO:0000313" key="3">
    <source>
        <dbReference type="Proteomes" id="UP000295351"/>
    </source>
</evidence>
<reference evidence="2 3" key="1">
    <citation type="submission" date="2019-03" db="EMBL/GenBank/DDBJ databases">
        <title>Genomic Encyclopedia of Type Strains, Phase IV (KMG-IV): sequencing the most valuable type-strain genomes for metagenomic binning, comparative biology and taxonomic classification.</title>
        <authorList>
            <person name="Goeker M."/>
        </authorList>
    </citation>
    <scope>NUCLEOTIDE SEQUENCE [LARGE SCALE GENOMIC DNA]</scope>
    <source>
        <strain evidence="2 3">DSM 18401</strain>
    </source>
</reference>
<gene>
    <name evidence="2" type="ORF">EV665_103172</name>
</gene>
<dbReference type="RefSeq" id="WP_133033540.1">
    <property type="nucleotide sequence ID" value="NZ_BAABEI010000012.1"/>
</dbReference>
<dbReference type="SMART" id="SM00347">
    <property type="entry name" value="HTH_MARR"/>
    <property type="match status" value="1"/>
</dbReference>
<dbReference type="PANTHER" id="PTHR33164:SF43">
    <property type="entry name" value="HTH-TYPE TRANSCRIPTIONAL REPRESSOR YETL"/>
    <property type="match status" value="1"/>
</dbReference>
<proteinExistence type="predicted"/>
<dbReference type="Pfam" id="PF12802">
    <property type="entry name" value="MarR_2"/>
    <property type="match status" value="1"/>
</dbReference>
<evidence type="ECO:0000313" key="2">
    <source>
        <dbReference type="EMBL" id="TCN46999.1"/>
    </source>
</evidence>
<sequence length="153" mass="16014">MSPDRTPAGDAFATFAISILRLAGHLQTAGDALAKPAGQTSARWQVLAAADHAPMSVADAGRALGMTRQGVQRVADLLERDGLIVYAENPAHQRAKLMVLTDGGKAALAAIRARQAVWADALGEALGEKVLLQATETVIAALQAIEKQSIPER</sequence>
<dbReference type="PANTHER" id="PTHR33164">
    <property type="entry name" value="TRANSCRIPTIONAL REGULATOR, MARR FAMILY"/>
    <property type="match status" value="1"/>
</dbReference>
<accession>A0A4R2D6B6</accession>
<feature type="domain" description="HTH marR-type" evidence="1">
    <location>
        <begin position="12"/>
        <end position="147"/>
    </location>
</feature>
<dbReference type="PROSITE" id="PS50995">
    <property type="entry name" value="HTH_MARR_2"/>
    <property type="match status" value="1"/>
</dbReference>
<dbReference type="Proteomes" id="UP000295351">
    <property type="component" value="Unassembled WGS sequence"/>
</dbReference>
<dbReference type="InterPro" id="IPR039422">
    <property type="entry name" value="MarR/SlyA-like"/>
</dbReference>
<dbReference type="SUPFAM" id="SSF46785">
    <property type="entry name" value="Winged helix' DNA-binding domain"/>
    <property type="match status" value="1"/>
</dbReference>
<dbReference type="Gene3D" id="1.10.10.10">
    <property type="entry name" value="Winged helix-like DNA-binding domain superfamily/Winged helix DNA-binding domain"/>
    <property type="match status" value="1"/>
</dbReference>
<dbReference type="GO" id="GO:0003700">
    <property type="term" value="F:DNA-binding transcription factor activity"/>
    <property type="evidence" value="ECO:0007669"/>
    <property type="project" value="InterPro"/>
</dbReference>
<dbReference type="EMBL" id="SLVX01000003">
    <property type="protein sequence ID" value="TCN46999.1"/>
    <property type="molecule type" value="Genomic_DNA"/>
</dbReference>
<protein>
    <submittedName>
        <fullName evidence="2">MarR family transcriptional regulator</fullName>
    </submittedName>
</protein>
<dbReference type="AlphaFoldDB" id="A0A4R2D6B6"/>